<reference evidence="3 4" key="1">
    <citation type="journal article" date="2020" name="Genome Biol. Evol.">
        <title>A new high-quality draft genome assembly of the Chinese cordyceps Ophiocordyceps sinensis.</title>
        <authorList>
            <person name="Shu R."/>
            <person name="Zhang J."/>
            <person name="Meng Q."/>
            <person name="Zhang H."/>
            <person name="Zhou G."/>
            <person name="Li M."/>
            <person name="Wu P."/>
            <person name="Zhao Y."/>
            <person name="Chen C."/>
            <person name="Qin Q."/>
        </authorList>
    </citation>
    <scope>NUCLEOTIDE SEQUENCE [LARGE SCALE GENOMIC DNA]</scope>
    <source>
        <strain evidence="3 4">IOZ07</strain>
    </source>
</reference>
<comment type="caution">
    <text evidence="3">The sequence shown here is derived from an EMBL/GenBank/DDBJ whole genome shotgun (WGS) entry which is preliminary data.</text>
</comment>
<evidence type="ECO:0000313" key="4">
    <source>
        <dbReference type="Proteomes" id="UP000557566"/>
    </source>
</evidence>
<feature type="signal peptide" evidence="1">
    <location>
        <begin position="1"/>
        <end position="16"/>
    </location>
</feature>
<dbReference type="AlphaFoldDB" id="A0A8H4PW90"/>
<dbReference type="Gene3D" id="3.40.50.1820">
    <property type="entry name" value="alpha/beta hydrolase"/>
    <property type="match status" value="1"/>
</dbReference>
<keyword evidence="1" id="KW-0732">Signal</keyword>
<proteinExistence type="predicted"/>
<feature type="domain" description="AB hydrolase-1" evidence="2">
    <location>
        <begin position="95"/>
        <end position="359"/>
    </location>
</feature>
<dbReference type="SUPFAM" id="SSF53474">
    <property type="entry name" value="alpha/beta-Hydrolases"/>
    <property type="match status" value="1"/>
</dbReference>
<dbReference type="EMBL" id="JAAVMX010000003">
    <property type="protein sequence ID" value="KAF4511531.1"/>
    <property type="molecule type" value="Genomic_DNA"/>
</dbReference>
<accession>A0A8H4PW90</accession>
<sequence>MLASTLLLGLVSAAAATHCVNITVPLRLSSRNAVFNLTTPETEIQATDFMLDYTRNGRNYTQTVTAGYRTVRGDYKLAATYCEPVRGGRDALHIVTHGIGFSRSYWHLPHNNYNYSYVNRAVDQGYSVLSWDRLGIADSSHGDPINEIQIFLEIAALEGLTKWVKRGKLCGGKHRHSKMVHIGHSFGSAITLGMTSANPGLSNGIVLTGFSQVGNFLAQFLLGANFISVKGVKHLADKYTEGYLAAKSTVGLQTNFFAPHEFDPKVFEISALTSQPAAIGELLTLGSTPTKSKFNGPVLIVTGERDVPFCGGDCNKAGNGVSDLLQSSKENFRSASVFRTAVIPGAGHGLNYHYSAPVAYRAILGFLKSHVY</sequence>
<evidence type="ECO:0000256" key="1">
    <source>
        <dbReference type="SAM" id="SignalP"/>
    </source>
</evidence>
<dbReference type="InterPro" id="IPR000073">
    <property type="entry name" value="AB_hydrolase_1"/>
</dbReference>
<gene>
    <name evidence="3" type="ORF">G6O67_003317</name>
</gene>
<evidence type="ECO:0000313" key="3">
    <source>
        <dbReference type="EMBL" id="KAF4511531.1"/>
    </source>
</evidence>
<protein>
    <recommendedName>
        <fullName evidence="2">AB hydrolase-1 domain-containing protein</fullName>
    </recommendedName>
</protein>
<dbReference type="Pfam" id="PF12697">
    <property type="entry name" value="Abhydrolase_6"/>
    <property type="match status" value="1"/>
</dbReference>
<dbReference type="InterPro" id="IPR029058">
    <property type="entry name" value="AB_hydrolase_fold"/>
</dbReference>
<evidence type="ECO:0000259" key="2">
    <source>
        <dbReference type="Pfam" id="PF12697"/>
    </source>
</evidence>
<feature type="chain" id="PRO_5034777659" description="AB hydrolase-1 domain-containing protein" evidence="1">
    <location>
        <begin position="17"/>
        <end position="372"/>
    </location>
</feature>
<organism evidence="3 4">
    <name type="scientific">Ophiocordyceps sinensis</name>
    <dbReference type="NCBI Taxonomy" id="72228"/>
    <lineage>
        <taxon>Eukaryota</taxon>
        <taxon>Fungi</taxon>
        <taxon>Dikarya</taxon>
        <taxon>Ascomycota</taxon>
        <taxon>Pezizomycotina</taxon>
        <taxon>Sordariomycetes</taxon>
        <taxon>Hypocreomycetidae</taxon>
        <taxon>Hypocreales</taxon>
        <taxon>Ophiocordycipitaceae</taxon>
        <taxon>Ophiocordyceps</taxon>
    </lineage>
</organism>
<name>A0A8H4PW90_9HYPO</name>
<dbReference type="OrthoDB" id="190201at2759"/>
<dbReference type="Proteomes" id="UP000557566">
    <property type="component" value="Unassembled WGS sequence"/>
</dbReference>
<keyword evidence="4" id="KW-1185">Reference proteome</keyword>